<dbReference type="InterPro" id="IPR002110">
    <property type="entry name" value="Ankyrin_rpt"/>
</dbReference>
<evidence type="ECO:0000313" key="1">
    <source>
        <dbReference type="EMBL" id="MBL0393717.1"/>
    </source>
</evidence>
<dbReference type="SUPFAM" id="SSF48403">
    <property type="entry name" value="Ankyrin repeat"/>
    <property type="match status" value="1"/>
</dbReference>
<name>A0A936Z3K7_9BURK</name>
<dbReference type="RefSeq" id="WP_201676383.1">
    <property type="nucleotide sequence ID" value="NZ_JAEQNE010000006.1"/>
</dbReference>
<gene>
    <name evidence="1" type="ORF">JJ685_21450</name>
</gene>
<dbReference type="EMBL" id="JAEQNE010000006">
    <property type="protein sequence ID" value="MBL0393717.1"/>
    <property type="molecule type" value="Genomic_DNA"/>
</dbReference>
<keyword evidence="2" id="KW-1185">Reference proteome</keyword>
<dbReference type="Gene3D" id="1.25.40.20">
    <property type="entry name" value="Ankyrin repeat-containing domain"/>
    <property type="match status" value="1"/>
</dbReference>
<dbReference type="InterPro" id="IPR036770">
    <property type="entry name" value="Ankyrin_rpt-contain_sf"/>
</dbReference>
<evidence type="ECO:0008006" key="3">
    <source>
        <dbReference type="Google" id="ProtNLM"/>
    </source>
</evidence>
<evidence type="ECO:0000313" key="2">
    <source>
        <dbReference type="Proteomes" id="UP000599109"/>
    </source>
</evidence>
<proteinExistence type="predicted"/>
<dbReference type="Pfam" id="PF00023">
    <property type="entry name" value="Ank"/>
    <property type="match status" value="1"/>
</dbReference>
<protein>
    <recommendedName>
        <fullName evidence="3">Ankyrin repeat domain-containing protein</fullName>
    </recommendedName>
</protein>
<dbReference type="AlphaFoldDB" id="A0A936Z3K7"/>
<accession>A0A936Z3K7</accession>
<sequence length="74" mass="8019">MAAAHAGKPKLVRKLLAAGARIDPVDRVRNGHADTARWLIGHGADRSLRDDPGKTAADIAREQNYLELAQLLQP</sequence>
<comment type="caution">
    <text evidence="1">The sequence shown here is derived from an EMBL/GenBank/DDBJ whole genome shotgun (WGS) entry which is preliminary data.</text>
</comment>
<dbReference type="Proteomes" id="UP000599109">
    <property type="component" value="Unassembled WGS sequence"/>
</dbReference>
<organism evidence="1 2">
    <name type="scientific">Ramlibacter monticola</name>
    <dbReference type="NCBI Taxonomy" id="1926872"/>
    <lineage>
        <taxon>Bacteria</taxon>
        <taxon>Pseudomonadati</taxon>
        <taxon>Pseudomonadota</taxon>
        <taxon>Betaproteobacteria</taxon>
        <taxon>Burkholderiales</taxon>
        <taxon>Comamonadaceae</taxon>
        <taxon>Ramlibacter</taxon>
    </lineage>
</organism>
<reference evidence="1 2" key="1">
    <citation type="journal article" date="2017" name="Int. J. Syst. Evol. Microbiol.">
        <title>Ramlibacter monticola sp. nov., isolated from forest soil.</title>
        <authorList>
            <person name="Chaudhary D.K."/>
            <person name="Kim J."/>
        </authorList>
    </citation>
    <scope>NUCLEOTIDE SEQUENCE [LARGE SCALE GENOMIC DNA]</scope>
    <source>
        <strain evidence="1 2">KACC 19175</strain>
    </source>
</reference>